<evidence type="ECO:0000313" key="4">
    <source>
        <dbReference type="EMBL" id="CAE7256958.1"/>
    </source>
</evidence>
<accession>A0A812MF45</accession>
<dbReference type="PANTHER" id="PTHR46264">
    <property type="entry name" value="TYROSINE-TRNA LIGASE"/>
    <property type="match status" value="1"/>
</dbReference>
<dbReference type="Proteomes" id="UP000649617">
    <property type="component" value="Unassembled WGS sequence"/>
</dbReference>
<dbReference type="GO" id="GO:0004831">
    <property type="term" value="F:tyrosine-tRNA ligase activity"/>
    <property type="evidence" value="ECO:0007669"/>
    <property type="project" value="UniProtKB-EC"/>
</dbReference>
<dbReference type="GO" id="GO:0006437">
    <property type="term" value="P:tyrosyl-tRNA aminoacylation"/>
    <property type="evidence" value="ECO:0007669"/>
    <property type="project" value="TreeGrafter"/>
</dbReference>
<comment type="caution">
    <text evidence="4">The sequence shown here is derived from an EMBL/GenBank/DDBJ whole genome shotgun (WGS) entry which is preliminary data.</text>
</comment>
<dbReference type="EMBL" id="CAJNIZ010007302">
    <property type="protein sequence ID" value="CAE7256958.1"/>
    <property type="molecule type" value="Genomic_DNA"/>
</dbReference>
<evidence type="ECO:0000256" key="3">
    <source>
        <dbReference type="ARBA" id="ARBA00048248"/>
    </source>
</evidence>
<comment type="catalytic activity">
    <reaction evidence="3">
        <text>tRNA(Tyr) + L-tyrosine + ATP = L-tyrosyl-tRNA(Tyr) + AMP + diphosphate + H(+)</text>
        <dbReference type="Rhea" id="RHEA:10220"/>
        <dbReference type="Rhea" id="RHEA-COMP:9706"/>
        <dbReference type="Rhea" id="RHEA-COMP:9707"/>
        <dbReference type="ChEBI" id="CHEBI:15378"/>
        <dbReference type="ChEBI" id="CHEBI:30616"/>
        <dbReference type="ChEBI" id="CHEBI:33019"/>
        <dbReference type="ChEBI" id="CHEBI:58315"/>
        <dbReference type="ChEBI" id="CHEBI:78442"/>
        <dbReference type="ChEBI" id="CHEBI:78536"/>
        <dbReference type="ChEBI" id="CHEBI:456215"/>
        <dbReference type="EC" id="6.1.1.1"/>
    </reaction>
</comment>
<dbReference type="Gene3D" id="3.40.50.620">
    <property type="entry name" value="HUPs"/>
    <property type="match status" value="2"/>
</dbReference>
<organism evidence="4 5">
    <name type="scientific">Symbiodinium pilosum</name>
    <name type="common">Dinoflagellate</name>
    <dbReference type="NCBI Taxonomy" id="2952"/>
    <lineage>
        <taxon>Eukaryota</taxon>
        <taxon>Sar</taxon>
        <taxon>Alveolata</taxon>
        <taxon>Dinophyceae</taxon>
        <taxon>Suessiales</taxon>
        <taxon>Symbiodiniaceae</taxon>
        <taxon>Symbiodinium</taxon>
    </lineage>
</organism>
<dbReference type="GO" id="GO:0005737">
    <property type="term" value="C:cytoplasm"/>
    <property type="evidence" value="ECO:0007669"/>
    <property type="project" value="TreeGrafter"/>
</dbReference>
<reference evidence="4" key="1">
    <citation type="submission" date="2021-02" db="EMBL/GenBank/DDBJ databases">
        <authorList>
            <person name="Dougan E. K."/>
            <person name="Rhodes N."/>
            <person name="Thang M."/>
            <person name="Chan C."/>
        </authorList>
    </citation>
    <scope>NUCLEOTIDE SEQUENCE</scope>
</reference>
<dbReference type="EC" id="6.1.1.1" evidence="1"/>
<sequence length="303" mass="33803">MKAQEGMSLVEDDLKNPCLDYIRYTLFSQEGYVFKLAGSDKTYNTFEELKTDFMDGHIPESVLKESLTDEVNALLEPVRRHFTEDEHAKQLLAKVTSWRKETLEKTSSLARLSLDGVLEGGDAPISVVFAPQPSEYVRLSDVLEVLERLRAADGHRVLWLEDWSARCLGSAGGSVECVKGFYELFLHGLRSMDAELMDEVQILWQGEAILSGASDYWTSVINTGRECSLEAIRRALPDGENLDTAAQVVVSIMHVGDVLALAGGKREAVLCCGPYHRNLHNLASEHFERIGLKVPKIECTEMP</sequence>
<evidence type="ECO:0000256" key="1">
    <source>
        <dbReference type="ARBA" id="ARBA00013160"/>
    </source>
</evidence>
<evidence type="ECO:0000256" key="2">
    <source>
        <dbReference type="ARBA" id="ARBA00033323"/>
    </source>
</evidence>
<gene>
    <name evidence="4" type="ORF">SPIL2461_LOCUS5245</name>
</gene>
<dbReference type="AlphaFoldDB" id="A0A812MF45"/>
<dbReference type="OrthoDB" id="437217at2759"/>
<protein>
    <recommendedName>
        <fullName evidence="1">tyrosine--tRNA ligase</fullName>
        <ecNumber evidence="1">6.1.1.1</ecNumber>
    </recommendedName>
    <alternativeName>
        <fullName evidence="2">Tyrosyl-tRNA synthetase</fullName>
    </alternativeName>
</protein>
<evidence type="ECO:0000313" key="5">
    <source>
        <dbReference type="Proteomes" id="UP000649617"/>
    </source>
</evidence>
<dbReference type="InterPro" id="IPR014729">
    <property type="entry name" value="Rossmann-like_a/b/a_fold"/>
</dbReference>
<keyword evidence="5" id="KW-1185">Reference proteome</keyword>
<dbReference type="InterPro" id="IPR050489">
    <property type="entry name" value="Tyr-tRNA_synthase"/>
</dbReference>
<name>A0A812MF45_SYMPI</name>
<proteinExistence type="predicted"/>
<dbReference type="PANTHER" id="PTHR46264:SF4">
    <property type="entry name" value="TYROSINE--TRNA LIGASE, CYTOPLASMIC"/>
    <property type="match status" value="1"/>
</dbReference>